<organism evidence="2 3">
    <name type="scientific">Alicyclobacillus fastidiosus</name>
    <dbReference type="NCBI Taxonomy" id="392011"/>
    <lineage>
        <taxon>Bacteria</taxon>
        <taxon>Bacillati</taxon>
        <taxon>Bacillota</taxon>
        <taxon>Bacilli</taxon>
        <taxon>Bacillales</taxon>
        <taxon>Alicyclobacillaceae</taxon>
        <taxon>Alicyclobacillus</taxon>
    </lineage>
</organism>
<evidence type="ECO:0000313" key="2">
    <source>
        <dbReference type="EMBL" id="WAH44483.1"/>
    </source>
</evidence>
<sequence>MAKLDRILSSWSGAPKKGALFAIKKYGLPDELTRSMLIWHYRRPWKCIVIHRDPVPHNFPMPHPDFFEQTINYRVPPELFDEVGKYDGSVRVDRTKGEASAKCDKEPMNILALNLLNDIVVGKRSVEEARMFYAEQAIQFNVHHKPSPYTSRLLFPIPTDTADPDKPVVTMEPRIESSKDET</sequence>
<proteinExistence type="predicted"/>
<evidence type="ECO:0000313" key="3">
    <source>
        <dbReference type="Proteomes" id="UP001164761"/>
    </source>
</evidence>
<accession>A0ABY6ZND3</accession>
<evidence type="ECO:0000256" key="1">
    <source>
        <dbReference type="SAM" id="MobiDB-lite"/>
    </source>
</evidence>
<name>A0ABY6ZND3_9BACL</name>
<feature type="compositionally biased region" description="Basic and acidic residues" evidence="1">
    <location>
        <begin position="173"/>
        <end position="182"/>
    </location>
</feature>
<protein>
    <submittedName>
        <fullName evidence="2">Uncharacterized protein</fullName>
    </submittedName>
</protein>
<keyword evidence="3" id="KW-1185">Reference proteome</keyword>
<feature type="region of interest" description="Disordered" evidence="1">
    <location>
        <begin position="163"/>
        <end position="182"/>
    </location>
</feature>
<gene>
    <name evidence="2" type="ORF">NZD89_02530</name>
</gene>
<dbReference type="Proteomes" id="UP001164761">
    <property type="component" value="Chromosome"/>
</dbReference>
<reference evidence="2" key="1">
    <citation type="submission" date="2022-08" db="EMBL/GenBank/DDBJ databases">
        <title>Alicyclobacillus fastidiosus DSM 17978, complete genome.</title>
        <authorList>
            <person name="Wang Q."/>
            <person name="Cai R."/>
            <person name="Wang Z."/>
        </authorList>
    </citation>
    <scope>NUCLEOTIDE SEQUENCE</scope>
    <source>
        <strain evidence="2">DSM 17978</strain>
    </source>
</reference>
<dbReference type="EMBL" id="CP104067">
    <property type="protein sequence ID" value="WAH44483.1"/>
    <property type="molecule type" value="Genomic_DNA"/>
</dbReference>